<comment type="function">
    <text evidence="3">Nucleoside triphosphate pyrophosphatase that hydrolyzes dTTP and UTP. May have a dual role in cell division arrest and in preventing the incorporation of modified nucleotides into cellular nucleic acids.</text>
</comment>
<dbReference type="RefSeq" id="WP_091660251.1">
    <property type="nucleotide sequence ID" value="NZ_FONT01000003.1"/>
</dbReference>
<evidence type="ECO:0000256" key="3">
    <source>
        <dbReference type="HAMAP-Rule" id="MF_00528"/>
    </source>
</evidence>
<dbReference type="STRING" id="930128.SAMN05192532_103148"/>
<comment type="caution">
    <text evidence="3">Lacks conserved residue(s) required for the propagation of feature annotation.</text>
</comment>
<dbReference type="OrthoDB" id="9807767at2"/>
<keyword evidence="3" id="KW-0963">Cytoplasm</keyword>
<dbReference type="EMBL" id="FONT01000003">
    <property type="protein sequence ID" value="SFE70672.1"/>
    <property type="molecule type" value="Genomic_DNA"/>
</dbReference>
<dbReference type="SUPFAM" id="SSF52972">
    <property type="entry name" value="ITPase-like"/>
    <property type="match status" value="1"/>
</dbReference>
<feature type="site" description="Important for substrate specificity" evidence="3">
    <location>
        <position position="12"/>
    </location>
</feature>
<dbReference type="CDD" id="cd00555">
    <property type="entry name" value="Maf"/>
    <property type="match status" value="1"/>
</dbReference>
<dbReference type="EC" id="3.6.1.9" evidence="3"/>
<keyword evidence="3" id="KW-0546">Nucleotide metabolism</keyword>
<feature type="site" description="Important for substrate specificity" evidence="3">
    <location>
        <position position="70"/>
    </location>
</feature>
<organism evidence="4 5">
    <name type="scientific">Alteribacillus iranensis</name>
    <dbReference type="NCBI Taxonomy" id="930128"/>
    <lineage>
        <taxon>Bacteria</taxon>
        <taxon>Bacillati</taxon>
        <taxon>Bacillota</taxon>
        <taxon>Bacilli</taxon>
        <taxon>Bacillales</taxon>
        <taxon>Bacillaceae</taxon>
        <taxon>Alteribacillus</taxon>
    </lineage>
</organism>
<dbReference type="AlphaFoldDB" id="A0A1I2CR74"/>
<dbReference type="HAMAP" id="MF_00528">
    <property type="entry name" value="Maf"/>
    <property type="match status" value="1"/>
</dbReference>
<proteinExistence type="inferred from homology"/>
<dbReference type="PANTHER" id="PTHR43213:SF5">
    <property type="entry name" value="BIFUNCTIONAL DTTP_UTP PYROPHOSPHATASE_METHYLTRANSFERASE PROTEIN-RELATED"/>
    <property type="match status" value="1"/>
</dbReference>
<keyword evidence="2 3" id="KW-0378">Hydrolase</keyword>
<sequence>MPSLLLASQSPRRKALLTETGFSFTATASGASEVLKDSVSPSQAVEELAYRKAQAVFDAHPDHVVLGADTVVALQGHILGKPETKEEARRMLRDLSSRSHQVFTGVAILSRARKVVFHEETEVRFQTLDEKLLEAYISSSEPYDKAGGYGIQAKGRLFVQSIHGDYFNVVGLPICRTVRALQSFHIYPSI</sequence>
<feature type="active site" description="Proton acceptor" evidence="3">
    <location>
        <position position="69"/>
    </location>
</feature>
<dbReference type="PANTHER" id="PTHR43213">
    <property type="entry name" value="BIFUNCTIONAL DTTP/UTP PYROPHOSPHATASE/METHYLTRANSFERASE PROTEIN-RELATED"/>
    <property type="match status" value="1"/>
</dbReference>
<dbReference type="PIRSF" id="PIRSF006305">
    <property type="entry name" value="Maf"/>
    <property type="match status" value="1"/>
</dbReference>
<keyword evidence="5" id="KW-1185">Reference proteome</keyword>
<dbReference type="Proteomes" id="UP000199516">
    <property type="component" value="Unassembled WGS sequence"/>
</dbReference>
<dbReference type="GO" id="GO:0036221">
    <property type="term" value="F:UTP diphosphatase activity"/>
    <property type="evidence" value="ECO:0007669"/>
    <property type="project" value="RHEA"/>
</dbReference>
<dbReference type="InterPro" id="IPR003697">
    <property type="entry name" value="Maf-like"/>
</dbReference>
<comment type="similarity">
    <text evidence="3">Belongs to the Maf family. YhdE subfamily.</text>
</comment>
<dbReference type="Pfam" id="PF02545">
    <property type="entry name" value="Maf"/>
    <property type="match status" value="1"/>
</dbReference>
<evidence type="ECO:0000256" key="2">
    <source>
        <dbReference type="ARBA" id="ARBA00022801"/>
    </source>
</evidence>
<dbReference type="Gene3D" id="3.90.950.10">
    <property type="match status" value="1"/>
</dbReference>
<comment type="subcellular location">
    <subcellularLocation>
        <location evidence="3">Cytoplasm</location>
    </subcellularLocation>
</comment>
<comment type="catalytic activity">
    <reaction evidence="3">
        <text>dTTP + H2O = dTMP + diphosphate + H(+)</text>
        <dbReference type="Rhea" id="RHEA:28534"/>
        <dbReference type="ChEBI" id="CHEBI:15377"/>
        <dbReference type="ChEBI" id="CHEBI:15378"/>
        <dbReference type="ChEBI" id="CHEBI:33019"/>
        <dbReference type="ChEBI" id="CHEBI:37568"/>
        <dbReference type="ChEBI" id="CHEBI:63528"/>
        <dbReference type="EC" id="3.6.1.9"/>
    </reaction>
</comment>
<name>A0A1I2CR74_9BACI</name>
<dbReference type="NCBIfam" id="TIGR00172">
    <property type="entry name" value="maf"/>
    <property type="match status" value="1"/>
</dbReference>
<gene>
    <name evidence="4" type="ORF">SAMN05192532_103148</name>
</gene>
<reference evidence="4 5" key="1">
    <citation type="submission" date="2016-10" db="EMBL/GenBank/DDBJ databases">
        <authorList>
            <person name="de Groot N.N."/>
        </authorList>
    </citation>
    <scope>NUCLEOTIDE SEQUENCE [LARGE SCALE GENOMIC DNA]</scope>
    <source>
        <strain evidence="4 5">DSM 23995</strain>
    </source>
</reference>
<protein>
    <recommendedName>
        <fullName evidence="3">dTTP/UTP pyrophosphatase</fullName>
        <shortName evidence="3">dTTPase/UTPase</shortName>
        <ecNumber evidence="3">3.6.1.9</ecNumber>
    </recommendedName>
    <alternativeName>
        <fullName evidence="3">Nucleoside triphosphate pyrophosphatase</fullName>
    </alternativeName>
    <alternativeName>
        <fullName evidence="3">Nucleotide pyrophosphatase</fullName>
        <shortName evidence="3">Nucleotide PPase</shortName>
    </alternativeName>
</protein>
<evidence type="ECO:0000256" key="1">
    <source>
        <dbReference type="ARBA" id="ARBA00001968"/>
    </source>
</evidence>
<dbReference type="GO" id="GO:0036218">
    <property type="term" value="F:dTTP diphosphatase activity"/>
    <property type="evidence" value="ECO:0007669"/>
    <property type="project" value="RHEA"/>
</dbReference>
<dbReference type="GO" id="GO:0005737">
    <property type="term" value="C:cytoplasm"/>
    <property type="evidence" value="ECO:0007669"/>
    <property type="project" value="UniProtKB-SubCell"/>
</dbReference>
<evidence type="ECO:0000313" key="5">
    <source>
        <dbReference type="Proteomes" id="UP000199516"/>
    </source>
</evidence>
<accession>A0A1I2CR74</accession>
<comment type="catalytic activity">
    <reaction evidence="3">
        <text>UTP + H2O = UMP + diphosphate + H(+)</text>
        <dbReference type="Rhea" id="RHEA:29395"/>
        <dbReference type="ChEBI" id="CHEBI:15377"/>
        <dbReference type="ChEBI" id="CHEBI:15378"/>
        <dbReference type="ChEBI" id="CHEBI:33019"/>
        <dbReference type="ChEBI" id="CHEBI:46398"/>
        <dbReference type="ChEBI" id="CHEBI:57865"/>
        <dbReference type="EC" id="3.6.1.9"/>
    </reaction>
</comment>
<feature type="site" description="Important for substrate specificity" evidence="3">
    <location>
        <position position="152"/>
    </location>
</feature>
<dbReference type="InterPro" id="IPR029001">
    <property type="entry name" value="ITPase-like_fam"/>
</dbReference>
<evidence type="ECO:0000313" key="4">
    <source>
        <dbReference type="EMBL" id="SFE70672.1"/>
    </source>
</evidence>
<dbReference type="GO" id="GO:0009117">
    <property type="term" value="P:nucleotide metabolic process"/>
    <property type="evidence" value="ECO:0007669"/>
    <property type="project" value="UniProtKB-KW"/>
</dbReference>
<comment type="cofactor">
    <cofactor evidence="1 3">
        <name>a divalent metal cation</name>
        <dbReference type="ChEBI" id="CHEBI:60240"/>
    </cofactor>
</comment>